<comment type="caution">
    <text evidence="1">The sequence shown here is derived from an EMBL/GenBank/DDBJ whole genome shotgun (WGS) entry which is preliminary data.</text>
</comment>
<gene>
    <name evidence="1" type="ORF">AVEN_86323_1</name>
</gene>
<organism evidence="1 2">
    <name type="scientific">Araneus ventricosus</name>
    <name type="common">Orbweaver spider</name>
    <name type="synonym">Epeira ventricosa</name>
    <dbReference type="NCBI Taxonomy" id="182803"/>
    <lineage>
        <taxon>Eukaryota</taxon>
        <taxon>Metazoa</taxon>
        <taxon>Ecdysozoa</taxon>
        <taxon>Arthropoda</taxon>
        <taxon>Chelicerata</taxon>
        <taxon>Arachnida</taxon>
        <taxon>Araneae</taxon>
        <taxon>Araneomorphae</taxon>
        <taxon>Entelegynae</taxon>
        <taxon>Araneoidea</taxon>
        <taxon>Araneidae</taxon>
        <taxon>Araneus</taxon>
    </lineage>
</organism>
<evidence type="ECO:0000313" key="1">
    <source>
        <dbReference type="EMBL" id="GBM76749.1"/>
    </source>
</evidence>
<evidence type="ECO:0000313" key="2">
    <source>
        <dbReference type="Proteomes" id="UP000499080"/>
    </source>
</evidence>
<dbReference type="EMBL" id="BGPR01002643">
    <property type="protein sequence ID" value="GBM76749.1"/>
    <property type="molecule type" value="Genomic_DNA"/>
</dbReference>
<protein>
    <submittedName>
        <fullName evidence="1">Uncharacterized protein</fullName>
    </submittedName>
</protein>
<keyword evidence="2" id="KW-1185">Reference proteome</keyword>
<accession>A0A4Y2IHK4</accession>
<dbReference type="OrthoDB" id="8189655at2759"/>
<reference evidence="1 2" key="1">
    <citation type="journal article" date="2019" name="Sci. Rep.">
        <title>Orb-weaving spider Araneus ventricosus genome elucidates the spidroin gene catalogue.</title>
        <authorList>
            <person name="Kono N."/>
            <person name="Nakamura H."/>
            <person name="Ohtoshi R."/>
            <person name="Moran D.A.P."/>
            <person name="Shinohara A."/>
            <person name="Yoshida Y."/>
            <person name="Fujiwara M."/>
            <person name="Mori M."/>
            <person name="Tomita M."/>
            <person name="Arakawa K."/>
        </authorList>
    </citation>
    <scope>NUCLEOTIDE SEQUENCE [LARGE SCALE GENOMIC DNA]</scope>
</reference>
<name>A0A4Y2IHK4_ARAVE</name>
<proteinExistence type="predicted"/>
<dbReference type="AlphaFoldDB" id="A0A4Y2IHK4"/>
<sequence length="114" mass="13535">MYKSKLRLPFKRKHWETNVSTSSVSSHQDSVSAVQRRGFLQIKHKEHLSNFLRRREHASQIYRRMKEMYGEHRLSHGARYSVVQRYESGIRVIRTCHALDKHTLRPTLPGFGCE</sequence>
<dbReference type="Proteomes" id="UP000499080">
    <property type="component" value="Unassembled WGS sequence"/>
</dbReference>